<dbReference type="RefSeq" id="WP_158269203.1">
    <property type="nucleotide sequence ID" value="NZ_QBKT01000011.1"/>
</dbReference>
<protein>
    <submittedName>
        <fullName evidence="1">Uncharacterized protein</fullName>
    </submittedName>
</protein>
<keyword evidence="2" id="KW-1185">Reference proteome</keyword>
<dbReference type="InterPro" id="IPR058238">
    <property type="entry name" value="Lant_leader_dom"/>
</dbReference>
<organism evidence="1 2">
    <name type="scientific">Kordia periserrulae</name>
    <dbReference type="NCBI Taxonomy" id="701523"/>
    <lineage>
        <taxon>Bacteria</taxon>
        <taxon>Pseudomonadati</taxon>
        <taxon>Bacteroidota</taxon>
        <taxon>Flavobacteriia</taxon>
        <taxon>Flavobacteriales</taxon>
        <taxon>Flavobacteriaceae</taxon>
        <taxon>Kordia</taxon>
    </lineage>
</organism>
<dbReference type="AlphaFoldDB" id="A0A2T6BSU4"/>
<reference evidence="1 2" key="1">
    <citation type="submission" date="2018-04" db="EMBL/GenBank/DDBJ databases">
        <title>Genomic Encyclopedia of Archaeal and Bacterial Type Strains, Phase II (KMG-II): from individual species to whole genera.</title>
        <authorList>
            <person name="Goeker M."/>
        </authorList>
    </citation>
    <scope>NUCLEOTIDE SEQUENCE [LARGE SCALE GENOMIC DNA]</scope>
    <source>
        <strain evidence="1 2">DSM 25731</strain>
    </source>
</reference>
<gene>
    <name evidence="1" type="ORF">C8N46_11196</name>
</gene>
<sequence length="46" mass="5250">MKKRNLKKLNLSKKRVSKLKVTEIDKVKGGSGVGSACNTWWDCWLD</sequence>
<proteinExistence type="predicted"/>
<evidence type="ECO:0000313" key="1">
    <source>
        <dbReference type="EMBL" id="PTX59027.1"/>
    </source>
</evidence>
<comment type="caution">
    <text evidence="1">The sequence shown here is derived from an EMBL/GenBank/DDBJ whole genome shotgun (WGS) entry which is preliminary data.</text>
</comment>
<dbReference type="Proteomes" id="UP000244090">
    <property type="component" value="Unassembled WGS sequence"/>
</dbReference>
<dbReference type="EMBL" id="QBKT01000011">
    <property type="protein sequence ID" value="PTX59027.1"/>
    <property type="molecule type" value="Genomic_DNA"/>
</dbReference>
<evidence type="ECO:0000313" key="2">
    <source>
        <dbReference type="Proteomes" id="UP000244090"/>
    </source>
</evidence>
<name>A0A2T6BSU4_9FLAO</name>
<accession>A0A2T6BSU4</accession>
<dbReference type="NCBIfam" id="NF038153">
    <property type="entry name" value="lant_leader_L1a"/>
    <property type="match status" value="1"/>
</dbReference>